<comment type="caution">
    <text evidence="1">The sequence shown here is derived from an EMBL/GenBank/DDBJ whole genome shotgun (WGS) entry which is preliminary data.</text>
</comment>
<dbReference type="AlphaFoldDB" id="A0A1V4INU8"/>
<sequence length="772" mass="84074">MALKKKKGSSMIMLLIIFALIVIFGTAILALTAADYSMRVVASEKIENFYAADSGICIIQGIVKKEVECAVVSGNEKAADYLKNDADTDKSILKKDGSTVDEDKLYAAANAKFKNAYKSYIVDFLNKRDEDNNITQGIYTGSDGKKDLFRNITSKPNIDIPSNAKFNEENRMDLKVISTFETAVKRGQTSNKKTVSAHIIITVPNYGDTYSITTKEGEVALNPVWQNAVSIDGNMNLNGQMEFDGDIFVRGINNMPREDLLKNISYNKYYGGISIGNDKSSNYADINFNNCKIVTANSFCINGSNNHVNSGDIYAGNLYVGSASKEAGEVSESNNIHCHNVYLSNDLCLNSEKTSIGIAQFYGINDVSSPRTTGVDNENYKSSSSIIVNSDDIGKGSAINIENKAIIMGTAYIDTKPEAYQTGEAVAIKGNYKTYGIHIPDDAANSGDQAAIDKYKQGNVNFAYINPLMLIKSLKSGSDSELTVQQKIEYFKLCQKLGLTANGTSIKSSGITLPGGSDSVISFGLSPQSGNNNFDTNYKAEDQKIVSEKQKQLAEKVYEMSAPEESYVTPADKLYAQGNQNRTVMDGDKNRVTDPSTGYQTNTVAQVAFVDEAGNYKTYDVKKIDYASSSVVYVNSEAKKVVLLGRGAQYDGDEKADNVIDLKNMNSSASSGVIVVKGDVELYGDIDFTGSIIAGGDFTTKDNIGVKKIRWDNSKVKQFIASNYNGLFKNIFINSTGSSSEGSTFSVDAGDDTVGYQIDDDVVKLSQWRMER</sequence>
<name>A0A1V4INU8_9CLOT</name>
<dbReference type="OrthoDB" id="1947207at2"/>
<proteinExistence type="predicted"/>
<gene>
    <name evidence="1" type="ORF">CLORY_21960</name>
</gene>
<reference evidence="1 2" key="1">
    <citation type="submission" date="2017-03" db="EMBL/GenBank/DDBJ databases">
        <title>Genome sequence of Clostridium oryzae DSM 28571.</title>
        <authorList>
            <person name="Poehlein A."/>
            <person name="Daniel R."/>
        </authorList>
    </citation>
    <scope>NUCLEOTIDE SEQUENCE [LARGE SCALE GENOMIC DNA]</scope>
    <source>
        <strain evidence="1 2">DSM 28571</strain>
    </source>
</reference>
<evidence type="ECO:0000313" key="2">
    <source>
        <dbReference type="Proteomes" id="UP000190080"/>
    </source>
</evidence>
<evidence type="ECO:0000313" key="1">
    <source>
        <dbReference type="EMBL" id="OPJ61514.1"/>
    </source>
</evidence>
<protein>
    <submittedName>
        <fullName evidence="1">Uncharacterized protein</fullName>
    </submittedName>
</protein>
<dbReference type="RefSeq" id="WP_079424261.1">
    <property type="nucleotide sequence ID" value="NZ_MZGV01000021.1"/>
</dbReference>
<accession>A0A1V4INU8</accession>
<keyword evidence="2" id="KW-1185">Reference proteome</keyword>
<dbReference type="STRING" id="1450648.CLORY_21960"/>
<dbReference type="Proteomes" id="UP000190080">
    <property type="component" value="Unassembled WGS sequence"/>
</dbReference>
<organism evidence="1 2">
    <name type="scientific">Clostridium oryzae</name>
    <dbReference type="NCBI Taxonomy" id="1450648"/>
    <lineage>
        <taxon>Bacteria</taxon>
        <taxon>Bacillati</taxon>
        <taxon>Bacillota</taxon>
        <taxon>Clostridia</taxon>
        <taxon>Eubacteriales</taxon>
        <taxon>Clostridiaceae</taxon>
        <taxon>Clostridium</taxon>
    </lineage>
</organism>
<dbReference type="EMBL" id="MZGV01000021">
    <property type="protein sequence ID" value="OPJ61514.1"/>
    <property type="molecule type" value="Genomic_DNA"/>
</dbReference>